<organism evidence="1 2">
    <name type="scientific">Nocardiopsis mangrovi</name>
    <dbReference type="NCBI Taxonomy" id="1179818"/>
    <lineage>
        <taxon>Bacteria</taxon>
        <taxon>Bacillati</taxon>
        <taxon>Actinomycetota</taxon>
        <taxon>Actinomycetes</taxon>
        <taxon>Streptosporangiales</taxon>
        <taxon>Nocardiopsidaceae</taxon>
        <taxon>Nocardiopsis</taxon>
    </lineage>
</organism>
<accession>A0ABV9DX82</accession>
<proteinExistence type="predicted"/>
<comment type="caution">
    <text evidence="1">The sequence shown here is derived from an EMBL/GenBank/DDBJ whole genome shotgun (WGS) entry which is preliminary data.</text>
</comment>
<keyword evidence="2" id="KW-1185">Reference proteome</keyword>
<dbReference type="Proteomes" id="UP001595923">
    <property type="component" value="Unassembled WGS sequence"/>
</dbReference>
<dbReference type="InterPro" id="IPR010148">
    <property type="entry name" value="CRISPR-assoc_prot_CT1975"/>
</dbReference>
<sequence length="389" mass="41309">MAFLDVHALQVVPPANINRDDNGSPKTAVYGGARRLRVSSQAWKRATRKALESEVAGAAVPISQRTKRLPEIVARELGERAPGLGEHAAVIAEAAVRSVFEVKTAKKNGRTATDYLLFLGVDQRTRLVDALLGAKDDLRAAAGNAKNLDKLLKDLGLRATIATGHPPAVAMFGRMIATEPTLNVDAACQVAHAISTHEVESEFDYYTAVDDADNDADETGAGMIGTIEFNAATMYRYATVDLRSLAENLGGDLGYAADMAVAFARSFLLSMPTGKRTSFANNTRPDFALVSVRRDQPVSLAAAFEHPVFGGSSGHLAESVRRLVGHHANQDAAYGTSPEFSAAVYPAWLADGERVGTGTVSPLPAAHPLPEALTEARRQVARLIGVADA</sequence>
<evidence type="ECO:0000313" key="1">
    <source>
        <dbReference type="EMBL" id="MFC4562560.1"/>
    </source>
</evidence>
<dbReference type="Pfam" id="PF09344">
    <property type="entry name" value="Cas_CT1975"/>
    <property type="match status" value="1"/>
</dbReference>
<dbReference type="NCBIfam" id="TIGR01869">
    <property type="entry name" value="casC_Cse4"/>
    <property type="match status" value="1"/>
</dbReference>
<dbReference type="EMBL" id="JBHSFQ010000009">
    <property type="protein sequence ID" value="MFC4562560.1"/>
    <property type="molecule type" value="Genomic_DNA"/>
</dbReference>
<gene>
    <name evidence="1" type="primary">cas7e</name>
    <name evidence="1" type="ORF">ACFO4E_11910</name>
</gene>
<dbReference type="RefSeq" id="WP_378573886.1">
    <property type="nucleotide sequence ID" value="NZ_JBHSFQ010000009.1"/>
</dbReference>
<reference evidence="2" key="1">
    <citation type="journal article" date="2019" name="Int. J. Syst. Evol. Microbiol.">
        <title>The Global Catalogue of Microorganisms (GCM) 10K type strain sequencing project: providing services to taxonomists for standard genome sequencing and annotation.</title>
        <authorList>
            <consortium name="The Broad Institute Genomics Platform"/>
            <consortium name="The Broad Institute Genome Sequencing Center for Infectious Disease"/>
            <person name="Wu L."/>
            <person name="Ma J."/>
        </authorList>
    </citation>
    <scope>NUCLEOTIDE SEQUENCE [LARGE SCALE GENOMIC DNA]</scope>
    <source>
        <strain evidence="2">XZYJ18</strain>
    </source>
</reference>
<name>A0ABV9DX82_9ACTN</name>
<protein>
    <submittedName>
        <fullName evidence="1">Type I-E CRISPR-associated protein Cas7/Cse4/CasC</fullName>
    </submittedName>
</protein>
<evidence type="ECO:0000313" key="2">
    <source>
        <dbReference type="Proteomes" id="UP001595923"/>
    </source>
</evidence>